<dbReference type="InterPro" id="IPR038401">
    <property type="entry name" value="Rev1_C_sf"/>
</dbReference>
<protein>
    <recommendedName>
        <fullName evidence="4">DNA repair protein REV1</fullName>
    </recommendedName>
    <alternativeName>
        <fullName evidence="15">Reversionless protein 1</fullName>
    </alternativeName>
</protein>
<keyword evidence="8" id="KW-0479">Metal-binding</keyword>
<comment type="caution">
    <text evidence="19">The sequence shown here is derived from an EMBL/GenBank/DDBJ whole genome shotgun (WGS) entry which is preliminary data.</text>
</comment>
<dbReference type="SUPFAM" id="SSF100879">
    <property type="entry name" value="Lesion bypass DNA polymerase (Y-family), little finger domain"/>
    <property type="match status" value="1"/>
</dbReference>
<dbReference type="GO" id="GO:0003684">
    <property type="term" value="F:damaged DNA binding"/>
    <property type="evidence" value="ECO:0007669"/>
    <property type="project" value="InterPro"/>
</dbReference>
<dbReference type="InterPro" id="IPR047346">
    <property type="entry name" value="Rev1_UBM1/2"/>
</dbReference>
<feature type="region of interest" description="Disordered" evidence="16">
    <location>
        <begin position="1080"/>
        <end position="1104"/>
    </location>
</feature>
<comment type="cofactor">
    <cofactor evidence="1">
        <name>Mg(2+)</name>
        <dbReference type="ChEBI" id="CHEBI:18420"/>
    </cofactor>
</comment>
<dbReference type="Proteomes" id="UP001212997">
    <property type="component" value="Unassembled WGS sequence"/>
</dbReference>
<dbReference type="Gene3D" id="3.30.70.270">
    <property type="match status" value="1"/>
</dbReference>
<dbReference type="Gene3D" id="1.20.58.1280">
    <property type="entry name" value="DNA repair protein Rev1, C-terminal domain"/>
    <property type="match status" value="1"/>
</dbReference>
<dbReference type="Pfam" id="PF11799">
    <property type="entry name" value="IMS_C"/>
    <property type="match status" value="1"/>
</dbReference>
<dbReference type="EMBL" id="JANAWD010000102">
    <property type="protein sequence ID" value="KAJ3487088.1"/>
    <property type="molecule type" value="Genomic_DNA"/>
</dbReference>
<feature type="compositionally biased region" description="Low complexity" evidence="16">
    <location>
        <begin position="360"/>
        <end position="374"/>
    </location>
</feature>
<dbReference type="PANTHER" id="PTHR45990">
    <property type="entry name" value="DNA REPAIR PROTEIN REV1"/>
    <property type="match status" value="1"/>
</dbReference>
<sequence>MAAPSSSASTDYYKDDDSAFIEALHDLPIGSQPTGSQTSEQPPPVAQPTPGTHTLPFRVDGLVDDDEMEMPPPAQPCLKRRRMSDASEEDDGIGSSHHQVLTSVDEGKNTLYLSNDTYGPSKFGNFGQYMSRKRAKLQIQNAELDVCDERSSRKGIFHGLQIYINGWTQPSVQDLRELIIRHGGIFHAYLDRKGLVTHIITCALTPAKMREFQHMKVVRPEWLVESAKVGTLLPWQDFRFKAGPRLDESQGKKSAQKSLFDNFVSPLRKPKSSNETPHAMDDIPGFSSLPSSPSEIHSLVSTPSAKATSPVQSHGPRNTASRLVESVAASSPEMPPPGQPPRPSTPQTPITIAPVRPELPTSHHSTTSAPSPVSLPTFSPTPPAQFPLRQIESPQQLLQAPSDTHQLTQEVSLSDILPPDQTVQSFANTVLPTSPTPPTPLKSERPKYAEHESNPNAQRVMANPEWRKAHTSVAPDFIEGYYRNSRLHHLSSWKAELRGLVAEAMERAEQGQNGGDSDEREGGVGGDREDDEDGNPVAKVVRENMSGVTRLPKNGSAGVSMKDAHLVLRSPKSKSKGKERARNDDTGDNQNRVIMHCDFDSFFVSAGLVERPHLKGKPVVVCHSQGAQGGGASTSEIASASYEARKFGIKGGMSLQQARKLCPSVITIPYEFQTYKKYSLLFYTILMAHADDLQAVSVDEALIDVTSSVKRIKSYMSQAEPDEGVSGDLAKDLAEAIRTQVRKATSCEVSIGISYNIMLSRLASRKAKPAGSYHILPSDVSEIITPLDIDDLHGFGWSARQKAEERLGTTNLGELRSKSRSVLCDALGKAMGEMLFKAIRGIDERKLESDKVRKSVSCDINYGIRFENSQQAEAFIYQLADEVARRMIDIEMKGRSLTLKIMKRDPSAPVEAPKFMGHGKCETFSKQIQIIAPGGRATSDGKVIGNHAWKLLKSFNFDPKELRGIAIQIQKLEKTGAAPEGEQGQAILPFKRVEKQKDNVAETSVVKPAEPKRLSSMPPPPLSQARIQGPPEDEDIVEFAGPSRQPVKPPPAPDLPNFSQLDMSVLEALPEDIRRELENEYKKRADPNPQPEAGPSKPKPAKDLSTFLVAPGPKSKTSVKGTKAPNVARITKQLAPRNQPAIPTAKSTTLFKKRENSIPRTSETTPAAETIAAPNLDGIAVTSSGGVKTTDEELRKLGIDLDVFVQLPRELQLEQLQGARLMEANKGKGEAFGGPRKTLKPVRPPKIIDPDYSPFVPPPPPKANFGPPPPSLKRPGVQKGGDLVRFTDTEEVMEVIGKWVERFADWPPHVKDIQFFAGYLVKCVDPDVSPGSGLERGISVMKWWLVLLRRKYGEWENKGEGERDLWDSPLPKNRNGYTSEDIGRAWWSAFRDVKSQMDIAARKSFGGKISLK</sequence>
<evidence type="ECO:0000256" key="14">
    <source>
        <dbReference type="ARBA" id="ARBA00058985"/>
    </source>
</evidence>
<name>A0AAD5V5T8_9APHY</name>
<dbReference type="Gene3D" id="3.30.1490.100">
    <property type="entry name" value="DNA polymerase, Y-family, little finger domain"/>
    <property type="match status" value="1"/>
</dbReference>
<dbReference type="GO" id="GO:0046872">
    <property type="term" value="F:metal ion binding"/>
    <property type="evidence" value="ECO:0007669"/>
    <property type="project" value="UniProtKB-KW"/>
</dbReference>
<dbReference type="GO" id="GO:0017125">
    <property type="term" value="F:deoxycytidyl transferase activity"/>
    <property type="evidence" value="ECO:0007669"/>
    <property type="project" value="TreeGrafter"/>
</dbReference>
<evidence type="ECO:0000256" key="3">
    <source>
        <dbReference type="ARBA" id="ARBA00010945"/>
    </source>
</evidence>
<dbReference type="Pfam" id="PF16727">
    <property type="entry name" value="REV1_C"/>
    <property type="match status" value="1"/>
</dbReference>
<dbReference type="CDD" id="cd01701">
    <property type="entry name" value="PolY_Rev1"/>
    <property type="match status" value="1"/>
</dbReference>
<evidence type="ECO:0000256" key="7">
    <source>
        <dbReference type="ARBA" id="ARBA00022695"/>
    </source>
</evidence>
<dbReference type="SUPFAM" id="SSF52113">
    <property type="entry name" value="BRCT domain"/>
    <property type="match status" value="1"/>
</dbReference>
<proteinExistence type="inferred from homology"/>
<dbReference type="Gene3D" id="3.40.1170.60">
    <property type="match status" value="1"/>
</dbReference>
<evidence type="ECO:0000256" key="10">
    <source>
        <dbReference type="ARBA" id="ARBA00022842"/>
    </source>
</evidence>
<evidence type="ECO:0000256" key="9">
    <source>
        <dbReference type="ARBA" id="ARBA00022763"/>
    </source>
</evidence>
<dbReference type="SUPFAM" id="SSF56672">
    <property type="entry name" value="DNA/RNA polymerases"/>
    <property type="match status" value="1"/>
</dbReference>
<evidence type="ECO:0000313" key="19">
    <source>
        <dbReference type="EMBL" id="KAJ3487088.1"/>
    </source>
</evidence>
<comment type="function">
    <text evidence="14">Deoxycytidyl transferase involved in DNA repair. Transfers a dCMP residue from dCTP to the 3'-end of a DNA primer in a template-dependent reaction. May assist in the first step in the bypass of abasic lesions by the insertion of a nucleotide opposite the lesion. Required for normal induction of mutations by physical and chemical agents. Involved in mitochondrial DNA mutagenesis.</text>
</comment>
<dbReference type="InterPro" id="IPR043502">
    <property type="entry name" value="DNA/RNA_pol_sf"/>
</dbReference>
<evidence type="ECO:0000256" key="11">
    <source>
        <dbReference type="ARBA" id="ARBA00023125"/>
    </source>
</evidence>
<dbReference type="InterPro" id="IPR017961">
    <property type="entry name" value="DNA_pol_Y-fam_little_finger"/>
</dbReference>
<feature type="region of interest" description="Disordered" evidence="16">
    <location>
        <begin position="428"/>
        <end position="454"/>
    </location>
</feature>
<feature type="region of interest" description="Disordered" evidence="16">
    <location>
        <begin position="1260"/>
        <end position="1280"/>
    </location>
</feature>
<dbReference type="InterPro" id="IPR001126">
    <property type="entry name" value="UmuC"/>
</dbReference>
<dbReference type="InterPro" id="IPR053848">
    <property type="entry name" value="IMS_HHH_1"/>
</dbReference>
<keyword evidence="7" id="KW-0548">Nucleotidyltransferase</keyword>
<dbReference type="Gene3D" id="6.10.250.1630">
    <property type="match status" value="1"/>
</dbReference>
<organism evidence="19 20">
    <name type="scientific">Meripilus lineatus</name>
    <dbReference type="NCBI Taxonomy" id="2056292"/>
    <lineage>
        <taxon>Eukaryota</taxon>
        <taxon>Fungi</taxon>
        <taxon>Dikarya</taxon>
        <taxon>Basidiomycota</taxon>
        <taxon>Agaricomycotina</taxon>
        <taxon>Agaricomycetes</taxon>
        <taxon>Polyporales</taxon>
        <taxon>Meripilaceae</taxon>
        <taxon>Meripilus</taxon>
    </lineage>
</organism>
<feature type="compositionally biased region" description="Polar residues" evidence="16">
    <location>
        <begin position="31"/>
        <end position="40"/>
    </location>
</feature>
<dbReference type="Gene3D" id="1.10.150.20">
    <property type="entry name" value="5' to 3' exonuclease, C-terminal subdomain"/>
    <property type="match status" value="1"/>
</dbReference>
<feature type="compositionally biased region" description="Polar residues" evidence="16">
    <location>
        <begin position="299"/>
        <end position="321"/>
    </location>
</feature>
<dbReference type="GO" id="GO:0003887">
    <property type="term" value="F:DNA-directed DNA polymerase activity"/>
    <property type="evidence" value="ECO:0007669"/>
    <property type="project" value="InterPro"/>
</dbReference>
<evidence type="ECO:0000259" key="18">
    <source>
        <dbReference type="PROSITE" id="PS50173"/>
    </source>
</evidence>
<feature type="compositionally biased region" description="Basic and acidic residues" evidence="16">
    <location>
        <begin position="442"/>
        <end position="453"/>
    </location>
</feature>
<dbReference type="FunFam" id="3.30.1490.100:FF:000001">
    <property type="entry name" value="DNA repair protein REV1"/>
    <property type="match status" value="1"/>
</dbReference>
<feature type="region of interest" description="Disordered" evidence="16">
    <location>
        <begin position="23"/>
        <end position="56"/>
    </location>
</feature>
<dbReference type="InterPro" id="IPR031991">
    <property type="entry name" value="Rev1_C"/>
</dbReference>
<dbReference type="InterPro" id="IPR036775">
    <property type="entry name" value="DNA_pol_Y-fam_lit_finger_sf"/>
</dbReference>
<dbReference type="PANTHER" id="PTHR45990:SF1">
    <property type="entry name" value="DNA REPAIR PROTEIN REV1"/>
    <property type="match status" value="1"/>
</dbReference>
<evidence type="ECO:0000256" key="12">
    <source>
        <dbReference type="ARBA" id="ARBA00023204"/>
    </source>
</evidence>
<reference evidence="19" key="1">
    <citation type="submission" date="2022-07" db="EMBL/GenBank/DDBJ databases">
        <title>Genome Sequence of Physisporinus lineatus.</title>
        <authorList>
            <person name="Buettner E."/>
        </authorList>
    </citation>
    <scope>NUCLEOTIDE SEQUENCE</scope>
    <source>
        <strain evidence="19">VT162</strain>
    </source>
</reference>
<feature type="compositionally biased region" description="Pro residues" evidence="16">
    <location>
        <begin position="333"/>
        <end position="346"/>
    </location>
</feature>
<evidence type="ECO:0000256" key="2">
    <source>
        <dbReference type="ARBA" id="ARBA00004123"/>
    </source>
</evidence>
<evidence type="ECO:0000256" key="15">
    <source>
        <dbReference type="ARBA" id="ARBA00081902"/>
    </source>
</evidence>
<dbReference type="SMART" id="SM00292">
    <property type="entry name" value="BRCT"/>
    <property type="match status" value="1"/>
</dbReference>
<dbReference type="GO" id="GO:0042276">
    <property type="term" value="P:error-prone translesion synthesis"/>
    <property type="evidence" value="ECO:0007669"/>
    <property type="project" value="TreeGrafter"/>
</dbReference>
<feature type="region of interest" description="Disordered" evidence="16">
    <location>
        <begin position="507"/>
        <end position="590"/>
    </location>
</feature>
<feature type="compositionally biased region" description="Basic and acidic residues" evidence="16">
    <location>
        <begin position="576"/>
        <end position="585"/>
    </location>
</feature>
<dbReference type="Pfam" id="PF16589">
    <property type="entry name" value="BRCT_2"/>
    <property type="match status" value="1"/>
</dbReference>
<keyword evidence="10" id="KW-0460">Magnesium</keyword>
<dbReference type="InterPro" id="IPR043128">
    <property type="entry name" value="Rev_trsase/Diguanyl_cyclase"/>
</dbReference>
<feature type="region of interest" description="Disordered" evidence="16">
    <location>
        <begin position="72"/>
        <end position="96"/>
    </location>
</feature>
<keyword evidence="9" id="KW-0227">DNA damage</keyword>
<feature type="domain" description="BRCT" evidence="17">
    <location>
        <begin position="152"/>
        <end position="240"/>
    </location>
</feature>
<dbReference type="PROSITE" id="PS50172">
    <property type="entry name" value="BRCT"/>
    <property type="match status" value="1"/>
</dbReference>
<dbReference type="InterPro" id="IPR001357">
    <property type="entry name" value="BRCT_dom"/>
</dbReference>
<feature type="region of interest" description="Disordered" evidence="16">
    <location>
        <begin position="997"/>
        <end position="1058"/>
    </location>
</feature>
<feature type="compositionally biased region" description="Pro residues" evidence="16">
    <location>
        <begin position="1260"/>
        <end position="1272"/>
    </location>
</feature>
<comment type="subcellular location">
    <subcellularLocation>
        <location evidence="2">Nucleus</location>
    </subcellularLocation>
</comment>
<evidence type="ECO:0000256" key="4">
    <source>
        <dbReference type="ARBA" id="ARBA00020399"/>
    </source>
</evidence>
<dbReference type="GO" id="GO:0005634">
    <property type="term" value="C:nucleus"/>
    <property type="evidence" value="ECO:0007669"/>
    <property type="project" value="UniProtKB-SubCell"/>
</dbReference>
<evidence type="ECO:0000256" key="1">
    <source>
        <dbReference type="ARBA" id="ARBA00001946"/>
    </source>
</evidence>
<feature type="domain" description="UmuC" evidence="18">
    <location>
        <begin position="594"/>
        <end position="796"/>
    </location>
</feature>
<dbReference type="Pfam" id="PF00817">
    <property type="entry name" value="IMS"/>
    <property type="match status" value="1"/>
</dbReference>
<evidence type="ECO:0000256" key="5">
    <source>
        <dbReference type="ARBA" id="ARBA00022634"/>
    </source>
</evidence>
<feature type="region of interest" description="Disordered" evidence="16">
    <location>
        <begin position="245"/>
        <end position="387"/>
    </location>
</feature>
<evidence type="ECO:0000259" key="17">
    <source>
        <dbReference type="PROSITE" id="PS50172"/>
    </source>
</evidence>
<dbReference type="CDD" id="cd17719">
    <property type="entry name" value="BRCT_Rev1"/>
    <property type="match status" value="1"/>
</dbReference>
<comment type="similarity">
    <text evidence="3">Belongs to the DNA polymerase type-Y family.</text>
</comment>
<dbReference type="Gene3D" id="6.10.250.1490">
    <property type="match status" value="1"/>
</dbReference>
<dbReference type="GO" id="GO:0006281">
    <property type="term" value="P:DNA repair"/>
    <property type="evidence" value="ECO:0007669"/>
    <property type="project" value="UniProtKB-KW"/>
</dbReference>
<dbReference type="Pfam" id="PF21999">
    <property type="entry name" value="IMS_HHH_1"/>
    <property type="match status" value="1"/>
</dbReference>
<gene>
    <name evidence="19" type="ORF">NLI96_g3772</name>
</gene>
<accession>A0AAD5V5T8</accession>
<evidence type="ECO:0000256" key="16">
    <source>
        <dbReference type="SAM" id="MobiDB-lite"/>
    </source>
</evidence>
<keyword evidence="12" id="KW-0234">DNA repair</keyword>
<keyword evidence="6" id="KW-0808">Transferase</keyword>
<evidence type="ECO:0000256" key="8">
    <source>
        <dbReference type="ARBA" id="ARBA00022723"/>
    </source>
</evidence>
<dbReference type="CDD" id="cd19318">
    <property type="entry name" value="Rev1_UBM2"/>
    <property type="match status" value="1"/>
</dbReference>
<dbReference type="Gene3D" id="3.40.50.10190">
    <property type="entry name" value="BRCT domain"/>
    <property type="match status" value="1"/>
</dbReference>
<evidence type="ECO:0000256" key="13">
    <source>
        <dbReference type="ARBA" id="ARBA00023242"/>
    </source>
</evidence>
<keyword evidence="5" id="KW-0237">DNA synthesis</keyword>
<dbReference type="InterPro" id="IPR036420">
    <property type="entry name" value="BRCT_dom_sf"/>
</dbReference>
<evidence type="ECO:0000313" key="20">
    <source>
        <dbReference type="Proteomes" id="UP001212997"/>
    </source>
</evidence>
<keyword evidence="20" id="KW-1185">Reference proteome</keyword>
<keyword evidence="11" id="KW-0238">DNA-binding</keyword>
<dbReference type="FunFam" id="3.40.50.10190:FF:000011">
    <property type="entry name" value="DNA repair protein REV1"/>
    <property type="match status" value="1"/>
</dbReference>
<keyword evidence="13" id="KW-0539">Nucleus</keyword>
<dbReference type="GO" id="GO:0070987">
    <property type="term" value="P:error-free translesion synthesis"/>
    <property type="evidence" value="ECO:0007669"/>
    <property type="project" value="UniProtKB-ARBA"/>
</dbReference>
<dbReference type="PROSITE" id="PS50173">
    <property type="entry name" value="UMUC"/>
    <property type="match status" value="1"/>
</dbReference>
<evidence type="ECO:0000256" key="6">
    <source>
        <dbReference type="ARBA" id="ARBA00022679"/>
    </source>
</evidence>